<sequence>MIPVEEPQSNLIQVLVKNHSLHYMLDGEIIFIFITLPSMMSCDKLRGGYVIFIFVTLSKREFRWRLSCRTSTDDGDAEVTVNKLGTGSGCGRNLNKSNKDKNIKVIQRRRNPKRCWKNYNEYKACLLSSEERLQTSSSICGYSQGWCDPSTETDCYEDGVWIAGAWMGCVWTVDVGMGNMWMGRRCTAPCGQDFRGLVG</sequence>
<proteinExistence type="predicted"/>
<dbReference type="Proteomes" id="UP000266723">
    <property type="component" value="Unassembled WGS sequence"/>
</dbReference>
<keyword evidence="2" id="KW-1185">Reference proteome</keyword>
<evidence type="ECO:0000313" key="2">
    <source>
        <dbReference type="Proteomes" id="UP000266723"/>
    </source>
</evidence>
<accession>A0ABQ7E9S1</accession>
<gene>
    <name evidence="1" type="ORF">DY000_02028059</name>
</gene>
<reference evidence="1 2" key="1">
    <citation type="journal article" date="2020" name="BMC Genomics">
        <title>Intraspecific diversification of the crop wild relative Brassica cretica Lam. using demographic model selection.</title>
        <authorList>
            <person name="Kioukis A."/>
            <person name="Michalopoulou V.A."/>
            <person name="Briers L."/>
            <person name="Pirintsos S."/>
            <person name="Studholme D.J."/>
            <person name="Pavlidis P."/>
            <person name="Sarris P.F."/>
        </authorList>
    </citation>
    <scope>NUCLEOTIDE SEQUENCE [LARGE SCALE GENOMIC DNA]</scope>
    <source>
        <strain evidence="2">cv. PFS-1207/04</strain>
    </source>
</reference>
<dbReference type="EMBL" id="QGKV02000299">
    <property type="protein sequence ID" value="KAF3593968.1"/>
    <property type="molecule type" value="Genomic_DNA"/>
</dbReference>
<protein>
    <submittedName>
        <fullName evidence="1">Uncharacterized protein</fullName>
    </submittedName>
</protein>
<comment type="caution">
    <text evidence="1">The sequence shown here is derived from an EMBL/GenBank/DDBJ whole genome shotgun (WGS) entry which is preliminary data.</text>
</comment>
<evidence type="ECO:0000313" key="1">
    <source>
        <dbReference type="EMBL" id="KAF3593968.1"/>
    </source>
</evidence>
<organism evidence="1 2">
    <name type="scientific">Brassica cretica</name>
    <name type="common">Mustard</name>
    <dbReference type="NCBI Taxonomy" id="69181"/>
    <lineage>
        <taxon>Eukaryota</taxon>
        <taxon>Viridiplantae</taxon>
        <taxon>Streptophyta</taxon>
        <taxon>Embryophyta</taxon>
        <taxon>Tracheophyta</taxon>
        <taxon>Spermatophyta</taxon>
        <taxon>Magnoliopsida</taxon>
        <taxon>eudicotyledons</taxon>
        <taxon>Gunneridae</taxon>
        <taxon>Pentapetalae</taxon>
        <taxon>rosids</taxon>
        <taxon>malvids</taxon>
        <taxon>Brassicales</taxon>
        <taxon>Brassicaceae</taxon>
        <taxon>Brassiceae</taxon>
        <taxon>Brassica</taxon>
    </lineage>
</organism>
<name>A0ABQ7E9S1_BRACR</name>